<feature type="coiled-coil region" evidence="1">
    <location>
        <begin position="82"/>
        <end position="137"/>
    </location>
</feature>
<gene>
    <name evidence="3" type="ORF">RFI_26986</name>
</gene>
<protein>
    <submittedName>
        <fullName evidence="3">Uncharacterized protein</fullName>
    </submittedName>
</protein>
<feature type="coiled-coil region" evidence="1">
    <location>
        <begin position="266"/>
        <end position="293"/>
    </location>
</feature>
<dbReference type="AlphaFoldDB" id="X6MAB1"/>
<sequence length="310" mass="36587">QYEKHAIKMTMQCQSKAETREKSTQMTPPPPSLPPMTTTATDKDSQHKEQKKSPLREDKYVQTTTRESLSSETVPSTSSFSLLDANTIIEQLKKELSTKNDEVLQFTKENEFLEESIKTVQQENINLKLEVDRKKKKKKRCKQSVEDEKIYISHLCKHMDQMSKEQLVDKKNAQQYLRMYEECNEKLKFLLQQQTQSTSQQIANLQKFLVGSETQCSEWKHKYQQCHNQLVQHRNEQALYQRQVDQYFQDYKVQIEHFRTLMQENLRHYNQSLASIQHENELLKTEHANLLHELGSTQTSHLDNHASLLI</sequence>
<feature type="region of interest" description="Disordered" evidence="2">
    <location>
        <begin position="1"/>
        <end position="77"/>
    </location>
</feature>
<feature type="compositionally biased region" description="Low complexity" evidence="2">
    <location>
        <begin position="67"/>
        <end position="77"/>
    </location>
</feature>
<keyword evidence="4" id="KW-1185">Reference proteome</keyword>
<feature type="compositionally biased region" description="Basic and acidic residues" evidence="2">
    <location>
        <begin position="41"/>
        <end position="60"/>
    </location>
</feature>
<evidence type="ECO:0000256" key="1">
    <source>
        <dbReference type="SAM" id="Coils"/>
    </source>
</evidence>
<dbReference type="Proteomes" id="UP000023152">
    <property type="component" value="Unassembled WGS sequence"/>
</dbReference>
<proteinExistence type="predicted"/>
<dbReference type="EMBL" id="ASPP01023497">
    <property type="protein sequence ID" value="ETO10387.1"/>
    <property type="molecule type" value="Genomic_DNA"/>
</dbReference>
<reference evidence="3 4" key="1">
    <citation type="journal article" date="2013" name="Curr. Biol.">
        <title>The Genome of the Foraminiferan Reticulomyxa filosa.</title>
        <authorList>
            <person name="Glockner G."/>
            <person name="Hulsmann N."/>
            <person name="Schleicher M."/>
            <person name="Noegel A.A."/>
            <person name="Eichinger L."/>
            <person name="Gallinger C."/>
            <person name="Pawlowski J."/>
            <person name="Sierra R."/>
            <person name="Euteneuer U."/>
            <person name="Pillet L."/>
            <person name="Moustafa A."/>
            <person name="Platzer M."/>
            <person name="Groth M."/>
            <person name="Szafranski K."/>
            <person name="Schliwa M."/>
        </authorList>
    </citation>
    <scope>NUCLEOTIDE SEQUENCE [LARGE SCALE GENOMIC DNA]</scope>
</reference>
<organism evidence="3 4">
    <name type="scientific">Reticulomyxa filosa</name>
    <dbReference type="NCBI Taxonomy" id="46433"/>
    <lineage>
        <taxon>Eukaryota</taxon>
        <taxon>Sar</taxon>
        <taxon>Rhizaria</taxon>
        <taxon>Retaria</taxon>
        <taxon>Foraminifera</taxon>
        <taxon>Monothalamids</taxon>
        <taxon>Reticulomyxidae</taxon>
        <taxon>Reticulomyxa</taxon>
    </lineage>
</organism>
<evidence type="ECO:0000313" key="3">
    <source>
        <dbReference type="EMBL" id="ETO10387.1"/>
    </source>
</evidence>
<comment type="caution">
    <text evidence="3">The sequence shown here is derived from an EMBL/GenBank/DDBJ whole genome shotgun (WGS) entry which is preliminary data.</text>
</comment>
<feature type="non-terminal residue" evidence="3">
    <location>
        <position position="1"/>
    </location>
</feature>
<keyword evidence="1" id="KW-0175">Coiled coil</keyword>
<evidence type="ECO:0000256" key="2">
    <source>
        <dbReference type="SAM" id="MobiDB-lite"/>
    </source>
</evidence>
<evidence type="ECO:0000313" key="4">
    <source>
        <dbReference type="Proteomes" id="UP000023152"/>
    </source>
</evidence>
<name>X6MAB1_RETFI</name>
<accession>X6MAB1</accession>